<accession>A0A1G2JL55</accession>
<dbReference type="EMBL" id="MHPU01000036">
    <property type="protein sequence ID" value="OGZ87877.1"/>
    <property type="molecule type" value="Genomic_DNA"/>
</dbReference>
<dbReference type="AlphaFoldDB" id="A0A1G2JL55"/>
<name>A0A1G2JL55_9BACT</name>
<organism evidence="1 2">
    <name type="scientific">Candidatus Staskawiczbacteria bacterium RIFOXYD1_FULL_32_13</name>
    <dbReference type="NCBI Taxonomy" id="1802234"/>
    <lineage>
        <taxon>Bacteria</taxon>
        <taxon>Candidatus Staskawicziibacteriota</taxon>
    </lineage>
</organism>
<proteinExistence type="predicted"/>
<comment type="caution">
    <text evidence="1">The sequence shown here is derived from an EMBL/GenBank/DDBJ whole genome shotgun (WGS) entry which is preliminary data.</text>
</comment>
<evidence type="ECO:0000313" key="1">
    <source>
        <dbReference type="EMBL" id="OGZ87877.1"/>
    </source>
</evidence>
<evidence type="ECO:0000313" key="2">
    <source>
        <dbReference type="Proteomes" id="UP000178935"/>
    </source>
</evidence>
<gene>
    <name evidence="1" type="ORF">A2561_00990</name>
</gene>
<reference evidence="1 2" key="1">
    <citation type="journal article" date="2016" name="Nat. Commun.">
        <title>Thousands of microbial genomes shed light on interconnected biogeochemical processes in an aquifer system.</title>
        <authorList>
            <person name="Anantharaman K."/>
            <person name="Brown C.T."/>
            <person name="Hug L.A."/>
            <person name="Sharon I."/>
            <person name="Castelle C.J."/>
            <person name="Probst A.J."/>
            <person name="Thomas B.C."/>
            <person name="Singh A."/>
            <person name="Wilkins M.J."/>
            <person name="Karaoz U."/>
            <person name="Brodie E.L."/>
            <person name="Williams K.H."/>
            <person name="Hubbard S.S."/>
            <person name="Banfield J.F."/>
        </authorList>
    </citation>
    <scope>NUCLEOTIDE SEQUENCE [LARGE SCALE GENOMIC DNA]</scope>
</reference>
<dbReference type="Proteomes" id="UP000178935">
    <property type="component" value="Unassembled WGS sequence"/>
</dbReference>
<sequence length="326" mass="37782">MPLKRDAEEIKSRIMSFIQQNGPSIPIQVSKRIQMDGIFTAAFLSELLGEKKLKMTYMRVGSSPVYYLDGQEARIEKFGEQYLKSKEREAFFLLKEKKFLKDAEQEPAIRVAIRAIKDFAIPFTKNSDSFWRYYIADEKEFYIPIEELKKQKEENEKAIEKIQEVVAINEPEKEIVEERKFLKFGGKKEEPVIEENKIEVKEEAAPEKIAKPKVPKKKSSSKTKSKQDEKFLETVKEFLSKKSVAILNIEGFSKDYLLLRIKVKGEEQLLVAYNKKKITEADIISAAKKASELDLRYSLLSLGELPKKVTELIDSLKNLKEIERVE</sequence>
<protein>
    <submittedName>
        <fullName evidence="1">Uncharacterized protein</fullName>
    </submittedName>
</protein>